<evidence type="ECO:0000256" key="2">
    <source>
        <dbReference type="ARBA" id="ARBA00022448"/>
    </source>
</evidence>
<dbReference type="InterPro" id="IPR003439">
    <property type="entry name" value="ABC_transporter-like_ATP-bd"/>
</dbReference>
<dbReference type="EMBL" id="CP023445">
    <property type="protein sequence ID" value="ATE54311.1"/>
    <property type="molecule type" value="Genomic_DNA"/>
</dbReference>
<protein>
    <submittedName>
        <fullName evidence="7">ATP-binding protein</fullName>
    </submittedName>
</protein>
<sequence>MSEPAYELHEVTKSFKGKETPVNDRISLTIARGEFFGLLGSNGAGKSTLIKQMVGLLRSDSGAVRFLGRPVPGNHAFTSTRLGYMPQSAFALNNLTVAEALYYTAHLRGTPTREARRQRDELVERLELVPLRGKVARQLSGGERRLLQLAVALVTDPPVIILDEPTNELDPARRRQVWALLREANRERGRTIVLITHNALEAEQVIERVGIMSGGRMVALGRPGELKSRVAGSFRLDVTFREEGGRALPDYVVVESRHRDRVTAHVAAADVARLTADLAPESVLEFRLQSATLEDVYLDHVR</sequence>
<gene>
    <name evidence="7" type="ORF">CNX65_14255</name>
</gene>
<dbReference type="GO" id="GO:0046677">
    <property type="term" value="P:response to antibiotic"/>
    <property type="evidence" value="ECO:0007669"/>
    <property type="project" value="UniProtKB-KW"/>
</dbReference>
<dbReference type="Proteomes" id="UP000218505">
    <property type="component" value="Chromosome"/>
</dbReference>
<name>A0A290Z5I2_9PSEU</name>
<reference evidence="7" key="1">
    <citation type="submission" date="2017-09" db="EMBL/GenBank/DDBJ databases">
        <title>Complete Genome Sequence of ansamitocin-producing Bacterium Actinosynnema pretiosum X47.</title>
        <authorList>
            <person name="Cao G."/>
            <person name="Zong G."/>
            <person name="Zhong C."/>
            <person name="Fu J."/>
        </authorList>
    </citation>
    <scope>NUCLEOTIDE SEQUENCE [LARGE SCALE GENOMIC DNA]</scope>
    <source>
        <strain evidence="7">X47</strain>
    </source>
</reference>
<dbReference type="Gene3D" id="3.40.50.300">
    <property type="entry name" value="P-loop containing nucleotide triphosphate hydrolases"/>
    <property type="match status" value="1"/>
</dbReference>
<evidence type="ECO:0000256" key="5">
    <source>
        <dbReference type="ARBA" id="ARBA00023251"/>
    </source>
</evidence>
<dbReference type="Pfam" id="PF00005">
    <property type="entry name" value="ABC_tran"/>
    <property type="match status" value="1"/>
</dbReference>
<dbReference type="PANTHER" id="PTHR42711:SF19">
    <property type="entry name" value="DOXORUBICIN RESISTANCE ATP-BINDING PROTEIN DRRA"/>
    <property type="match status" value="1"/>
</dbReference>
<dbReference type="KEGG" id="apre:CNX65_14255"/>
<keyword evidence="3" id="KW-0547">Nucleotide-binding</keyword>
<keyword evidence="5" id="KW-0046">Antibiotic resistance</keyword>
<evidence type="ECO:0000313" key="7">
    <source>
        <dbReference type="EMBL" id="ATE54311.1"/>
    </source>
</evidence>
<evidence type="ECO:0000259" key="6">
    <source>
        <dbReference type="PROSITE" id="PS50893"/>
    </source>
</evidence>
<dbReference type="SUPFAM" id="SSF52540">
    <property type="entry name" value="P-loop containing nucleoside triphosphate hydrolases"/>
    <property type="match status" value="1"/>
</dbReference>
<dbReference type="InterPro" id="IPR017871">
    <property type="entry name" value="ABC_transporter-like_CS"/>
</dbReference>
<evidence type="ECO:0000256" key="4">
    <source>
        <dbReference type="ARBA" id="ARBA00022840"/>
    </source>
</evidence>
<organism evidence="7 8">
    <name type="scientific">Actinosynnema pretiosum</name>
    <dbReference type="NCBI Taxonomy" id="42197"/>
    <lineage>
        <taxon>Bacteria</taxon>
        <taxon>Bacillati</taxon>
        <taxon>Actinomycetota</taxon>
        <taxon>Actinomycetes</taxon>
        <taxon>Pseudonocardiales</taxon>
        <taxon>Pseudonocardiaceae</taxon>
        <taxon>Actinosynnema</taxon>
    </lineage>
</organism>
<accession>A0A290Z5I2</accession>
<dbReference type="PROSITE" id="PS50893">
    <property type="entry name" value="ABC_TRANSPORTER_2"/>
    <property type="match status" value="1"/>
</dbReference>
<keyword evidence="8" id="KW-1185">Reference proteome</keyword>
<dbReference type="GO" id="GO:0005886">
    <property type="term" value="C:plasma membrane"/>
    <property type="evidence" value="ECO:0007669"/>
    <property type="project" value="UniProtKB-SubCell"/>
</dbReference>
<keyword evidence="4 7" id="KW-0067">ATP-binding</keyword>
<evidence type="ECO:0000256" key="1">
    <source>
        <dbReference type="ARBA" id="ARBA00004202"/>
    </source>
</evidence>
<dbReference type="PROSITE" id="PS00211">
    <property type="entry name" value="ABC_TRANSPORTER_1"/>
    <property type="match status" value="1"/>
</dbReference>
<dbReference type="RefSeq" id="WP_096493335.1">
    <property type="nucleotide sequence ID" value="NZ_CP023445.1"/>
</dbReference>
<evidence type="ECO:0000256" key="3">
    <source>
        <dbReference type="ARBA" id="ARBA00022741"/>
    </source>
</evidence>
<dbReference type="InterPro" id="IPR003593">
    <property type="entry name" value="AAA+_ATPase"/>
</dbReference>
<dbReference type="InterPro" id="IPR027417">
    <property type="entry name" value="P-loop_NTPase"/>
</dbReference>
<evidence type="ECO:0000313" key="8">
    <source>
        <dbReference type="Proteomes" id="UP000218505"/>
    </source>
</evidence>
<comment type="subcellular location">
    <subcellularLocation>
        <location evidence="1">Cell membrane</location>
        <topology evidence="1">Peripheral membrane protein</topology>
    </subcellularLocation>
</comment>
<proteinExistence type="predicted"/>
<dbReference type="GO" id="GO:0016887">
    <property type="term" value="F:ATP hydrolysis activity"/>
    <property type="evidence" value="ECO:0007669"/>
    <property type="project" value="InterPro"/>
</dbReference>
<feature type="domain" description="ABC transporter" evidence="6">
    <location>
        <begin position="6"/>
        <end position="239"/>
    </location>
</feature>
<dbReference type="InterPro" id="IPR050763">
    <property type="entry name" value="ABC_transporter_ATP-binding"/>
</dbReference>
<dbReference type="AlphaFoldDB" id="A0A290Z5I2"/>
<dbReference type="PANTHER" id="PTHR42711">
    <property type="entry name" value="ABC TRANSPORTER ATP-BINDING PROTEIN"/>
    <property type="match status" value="1"/>
</dbReference>
<dbReference type="SMART" id="SM00382">
    <property type="entry name" value="AAA"/>
    <property type="match status" value="1"/>
</dbReference>
<keyword evidence="2" id="KW-0813">Transport</keyword>
<dbReference type="GO" id="GO:0005524">
    <property type="term" value="F:ATP binding"/>
    <property type="evidence" value="ECO:0007669"/>
    <property type="project" value="UniProtKB-KW"/>
</dbReference>